<dbReference type="Proteomes" id="UP001359308">
    <property type="component" value="Chromosome"/>
</dbReference>
<evidence type="ECO:0000313" key="2">
    <source>
        <dbReference type="EMBL" id="WWF02919.1"/>
    </source>
</evidence>
<reference evidence="1 3" key="1">
    <citation type="submission" date="2022-09" db="EMBL/GenBank/DDBJ databases">
        <authorList>
            <person name="Giprobiosintez L."/>
        </authorList>
    </citation>
    <scope>NUCLEOTIDE SEQUENCE [LARGE SCALE GENOMIC DNA]</scope>
    <source>
        <strain evidence="1">VKPM-B-12549</strain>
        <strain evidence="3">VKPM-B-12549 (GBS-15)</strain>
    </source>
</reference>
<evidence type="ECO:0000313" key="3">
    <source>
        <dbReference type="Proteomes" id="UP001359308"/>
    </source>
</evidence>
<gene>
    <name evidence="2" type="ORF">N4J17_04690</name>
    <name evidence="1" type="ORF">N4J17_09645</name>
</gene>
<name>A0ABZ2F2V3_METCP</name>
<keyword evidence="3" id="KW-1185">Reference proteome</keyword>
<dbReference type="RefSeq" id="WP_198321714.1">
    <property type="nucleotide sequence ID" value="NZ_CP104311.1"/>
</dbReference>
<dbReference type="Pfam" id="PF08809">
    <property type="entry name" value="DUF1799"/>
    <property type="match status" value="1"/>
</dbReference>
<dbReference type="EMBL" id="CP104311">
    <property type="protein sequence ID" value="WWF02919.1"/>
    <property type="molecule type" value="Genomic_DNA"/>
</dbReference>
<dbReference type="InterPro" id="IPR014915">
    <property type="entry name" value="Phage_TLS_TfmB"/>
</dbReference>
<sequence>MEDNWDTVMAFLACRTLWRRHYPPMGGPVIWEGLFPSEVNVVIRCRGHRGARADEIFAGIQVMEAAALAVFHPPVAESAAEE</sequence>
<evidence type="ECO:0000313" key="1">
    <source>
        <dbReference type="EMBL" id="WWF00745.1"/>
    </source>
</evidence>
<organism evidence="1 3">
    <name type="scientific">Methylococcus capsulatus</name>
    <dbReference type="NCBI Taxonomy" id="414"/>
    <lineage>
        <taxon>Bacteria</taxon>
        <taxon>Pseudomonadati</taxon>
        <taxon>Pseudomonadota</taxon>
        <taxon>Gammaproteobacteria</taxon>
        <taxon>Methylococcales</taxon>
        <taxon>Methylococcaceae</taxon>
        <taxon>Methylococcus</taxon>
    </lineage>
</organism>
<dbReference type="EMBL" id="CP104311">
    <property type="protein sequence ID" value="WWF00745.1"/>
    <property type="molecule type" value="Genomic_DNA"/>
</dbReference>
<proteinExistence type="predicted"/>
<accession>A0ABZ2F2V3</accession>
<protein>
    <submittedName>
        <fullName evidence="1">DUF1799 domain-containing protein</fullName>
    </submittedName>
</protein>